<evidence type="ECO:0000256" key="1">
    <source>
        <dbReference type="PIRSR" id="PIRSR605502-1"/>
    </source>
</evidence>
<dbReference type="InterPro" id="IPR005502">
    <property type="entry name" value="Ribosyl_crysJ1"/>
</dbReference>
<dbReference type="RefSeq" id="WP_042230293.1">
    <property type="nucleotide sequence ID" value="NZ_CP026520.1"/>
</dbReference>
<feature type="binding site" evidence="1">
    <location>
        <position position="261"/>
    </location>
    <ligand>
        <name>Mg(2+)</name>
        <dbReference type="ChEBI" id="CHEBI:18420"/>
        <label>1</label>
    </ligand>
</feature>
<evidence type="ECO:0000313" key="4">
    <source>
        <dbReference type="Proteomes" id="UP000288943"/>
    </source>
</evidence>
<dbReference type="AlphaFoldDB" id="A0A410X1Q8"/>
<dbReference type="Gene3D" id="1.10.4080.10">
    <property type="entry name" value="ADP-ribosylation/Crystallin J1"/>
    <property type="match status" value="1"/>
</dbReference>
<gene>
    <name evidence="2" type="ORF">M5X16_03120</name>
    <name evidence="3" type="ORF">PC41400_23860</name>
</gene>
<dbReference type="EMBL" id="JAMDMJ010000003">
    <property type="protein sequence ID" value="MCY9594763.1"/>
    <property type="molecule type" value="Genomic_DNA"/>
</dbReference>
<keyword evidence="1" id="KW-0479">Metal-binding</keyword>
<evidence type="ECO:0000313" key="3">
    <source>
        <dbReference type="EMBL" id="QAV20548.1"/>
    </source>
</evidence>
<feature type="binding site" evidence="1">
    <location>
        <position position="264"/>
    </location>
    <ligand>
        <name>Mg(2+)</name>
        <dbReference type="ChEBI" id="CHEBI:18420"/>
        <label>1</label>
    </ligand>
</feature>
<comment type="cofactor">
    <cofactor evidence="1">
        <name>Mg(2+)</name>
        <dbReference type="ChEBI" id="CHEBI:18420"/>
    </cofactor>
    <text evidence="1">Binds 2 magnesium ions per subunit.</text>
</comment>
<keyword evidence="1" id="KW-0460">Magnesium</keyword>
<evidence type="ECO:0000313" key="5">
    <source>
        <dbReference type="Proteomes" id="UP001527202"/>
    </source>
</evidence>
<feature type="binding site" evidence="1">
    <location>
        <position position="54"/>
    </location>
    <ligand>
        <name>Mg(2+)</name>
        <dbReference type="ChEBI" id="CHEBI:18420"/>
        <label>1</label>
    </ligand>
</feature>
<dbReference type="InterPro" id="IPR036705">
    <property type="entry name" value="Ribosyl_crysJ1_sf"/>
</dbReference>
<dbReference type="PANTHER" id="PTHR16222">
    <property type="entry name" value="ADP-RIBOSYLGLYCOHYDROLASE"/>
    <property type="match status" value="1"/>
</dbReference>
<evidence type="ECO:0000313" key="2">
    <source>
        <dbReference type="EMBL" id="MCY9594763.1"/>
    </source>
</evidence>
<keyword evidence="5" id="KW-1185">Reference proteome</keyword>
<feature type="binding site" evidence="1">
    <location>
        <position position="53"/>
    </location>
    <ligand>
        <name>Mg(2+)</name>
        <dbReference type="ChEBI" id="CHEBI:18420"/>
        <label>1</label>
    </ligand>
</feature>
<organism evidence="3 4">
    <name type="scientific">Paenibacillus chitinolyticus</name>
    <dbReference type="NCBI Taxonomy" id="79263"/>
    <lineage>
        <taxon>Bacteria</taxon>
        <taxon>Bacillati</taxon>
        <taxon>Bacillota</taxon>
        <taxon>Bacilli</taxon>
        <taxon>Bacillales</taxon>
        <taxon>Paenibacillaceae</taxon>
        <taxon>Paenibacillus</taxon>
    </lineage>
</organism>
<accession>A0A410X1Q8</accession>
<dbReference type="GO" id="GO:0016787">
    <property type="term" value="F:hydrolase activity"/>
    <property type="evidence" value="ECO:0007669"/>
    <property type="project" value="UniProtKB-KW"/>
</dbReference>
<protein>
    <submittedName>
        <fullName evidence="3">ADP-ribosylglycohydrolase family protein</fullName>
    </submittedName>
</protein>
<dbReference type="KEGG" id="pchi:PC41400_23860"/>
<dbReference type="EMBL" id="CP026520">
    <property type="protein sequence ID" value="QAV20548.1"/>
    <property type="molecule type" value="Genomic_DNA"/>
</dbReference>
<dbReference type="Proteomes" id="UP001527202">
    <property type="component" value="Unassembled WGS sequence"/>
</dbReference>
<dbReference type="Proteomes" id="UP000288943">
    <property type="component" value="Chromosome"/>
</dbReference>
<dbReference type="SUPFAM" id="SSF101478">
    <property type="entry name" value="ADP-ribosylglycohydrolase"/>
    <property type="match status" value="1"/>
</dbReference>
<dbReference type="InterPro" id="IPR050792">
    <property type="entry name" value="ADP-ribosylglycohydrolase"/>
</dbReference>
<keyword evidence="3" id="KW-0378">Hydrolase</keyword>
<sequence>MELSLDRFHGCLAGLAAGDALGTAVEFSRPGTFEPLRDMVGGGVFGLKPGQWTDDTSMALCLAESLLAAGGFDPVDQMNRYVSWFREGYMSSTGTCFDIGNATREALLLFERTGEPFCGSLDPYSAGNGSIMRLAPVPMFYAADPAAAVGFAVQSSRTTHGTAECLQACGLLACYLLAGLHGWSKAELLAPDAYREWTAAAGLELSGGLAEILGGSYRRKEPPAIKGSGYVVQSLEAALWAFDKSSSFEEGALLAVNLGDDADTTGAVYGQIAGAYYGYGGIPEPWREKLAMRGKIGEIARNLHDLQRA</sequence>
<name>A0A410X1Q8_9BACL</name>
<reference evidence="3 4" key="1">
    <citation type="submission" date="2018-01" db="EMBL/GenBank/DDBJ databases">
        <title>The whole genome sequencing and assembly of Paenibacillus chitinolyticus KCCM 41400 strain.</title>
        <authorList>
            <person name="Kim J.-Y."/>
            <person name="Park M.-K."/>
            <person name="Lee Y.-J."/>
            <person name="Yi H."/>
            <person name="Bahn Y.-S."/>
            <person name="Kim J.F."/>
            <person name="Lee D.-W."/>
        </authorList>
    </citation>
    <scope>NUCLEOTIDE SEQUENCE [LARGE SCALE GENOMIC DNA]</scope>
    <source>
        <strain evidence="3 4">KCCM 41400</strain>
    </source>
</reference>
<proteinExistence type="predicted"/>
<feature type="binding site" evidence="1">
    <location>
        <position position="55"/>
    </location>
    <ligand>
        <name>Mg(2+)</name>
        <dbReference type="ChEBI" id="CHEBI:18420"/>
        <label>1</label>
    </ligand>
</feature>
<dbReference type="OrthoDB" id="9798107at2"/>
<dbReference type="GO" id="GO:0046872">
    <property type="term" value="F:metal ion binding"/>
    <property type="evidence" value="ECO:0007669"/>
    <property type="project" value="UniProtKB-KW"/>
</dbReference>
<dbReference type="PANTHER" id="PTHR16222:SF12">
    <property type="entry name" value="ADP-RIBOSYLGLYCOHYDROLASE-RELATED"/>
    <property type="match status" value="1"/>
</dbReference>
<reference evidence="2 5" key="2">
    <citation type="submission" date="2022-05" db="EMBL/GenBank/DDBJ databases">
        <title>Genome Sequencing of Bee-Associated Microbes.</title>
        <authorList>
            <person name="Dunlap C."/>
        </authorList>
    </citation>
    <scope>NUCLEOTIDE SEQUENCE [LARGE SCALE GENOMIC DNA]</scope>
    <source>
        <strain evidence="2 5">NRRL B-23120</strain>
    </source>
</reference>
<dbReference type="Pfam" id="PF03747">
    <property type="entry name" value="ADP_ribosyl_GH"/>
    <property type="match status" value="1"/>
</dbReference>
<feature type="binding site" evidence="1">
    <location>
        <position position="263"/>
    </location>
    <ligand>
        <name>Mg(2+)</name>
        <dbReference type="ChEBI" id="CHEBI:18420"/>
        <label>1</label>
    </ligand>
</feature>
<dbReference type="GeneID" id="95377833"/>